<comment type="caution">
    <text evidence="6">The sequence shown here is derived from an EMBL/GenBank/DDBJ whole genome shotgun (WGS) entry which is preliminary data.</text>
</comment>
<evidence type="ECO:0000259" key="5">
    <source>
        <dbReference type="Pfam" id="PF00171"/>
    </source>
</evidence>
<protein>
    <submittedName>
        <fullName evidence="6">Aldehyde dehydrogenase</fullName>
    </submittedName>
</protein>
<dbReference type="EMBL" id="JTDK01000008">
    <property type="protein sequence ID" value="KHK97830.1"/>
    <property type="molecule type" value="Genomic_DNA"/>
</dbReference>
<dbReference type="Pfam" id="PF00171">
    <property type="entry name" value="Aldedh"/>
    <property type="match status" value="1"/>
</dbReference>
<gene>
    <name evidence="6" type="ORF">LK09_10135</name>
</gene>
<dbReference type="FunFam" id="3.40.309.10:FF:000009">
    <property type="entry name" value="Aldehyde dehydrogenase A"/>
    <property type="match status" value="1"/>
</dbReference>
<feature type="domain" description="Aldehyde dehydrogenase" evidence="5">
    <location>
        <begin position="26"/>
        <end position="487"/>
    </location>
</feature>
<evidence type="ECO:0000256" key="4">
    <source>
        <dbReference type="RuleBase" id="RU003345"/>
    </source>
</evidence>
<evidence type="ECO:0000256" key="2">
    <source>
        <dbReference type="ARBA" id="ARBA00023002"/>
    </source>
</evidence>
<dbReference type="CDD" id="cd07139">
    <property type="entry name" value="ALDH_AldA-Rv0768"/>
    <property type="match status" value="1"/>
</dbReference>
<comment type="similarity">
    <text evidence="1 4">Belongs to the aldehyde dehydrogenase family.</text>
</comment>
<dbReference type="PANTHER" id="PTHR42804:SF1">
    <property type="entry name" value="ALDEHYDE DEHYDROGENASE-RELATED"/>
    <property type="match status" value="1"/>
</dbReference>
<dbReference type="RefSeq" id="WP_039398853.1">
    <property type="nucleotide sequence ID" value="NZ_JTDK01000008.1"/>
</dbReference>
<name>A0A0B2A474_9MICO</name>
<dbReference type="Gene3D" id="3.40.309.10">
    <property type="entry name" value="Aldehyde Dehydrogenase, Chain A, domain 2"/>
    <property type="match status" value="1"/>
</dbReference>
<dbReference type="Gene3D" id="3.40.605.10">
    <property type="entry name" value="Aldehyde Dehydrogenase, Chain A, domain 1"/>
    <property type="match status" value="1"/>
</dbReference>
<dbReference type="PANTHER" id="PTHR42804">
    <property type="entry name" value="ALDEHYDE DEHYDROGENASE"/>
    <property type="match status" value="1"/>
</dbReference>
<dbReference type="InterPro" id="IPR016163">
    <property type="entry name" value="Ald_DH_C"/>
</dbReference>
<keyword evidence="2 4" id="KW-0560">Oxidoreductase</keyword>
<organism evidence="6 7">
    <name type="scientific">Microbacterium mangrovi</name>
    <dbReference type="NCBI Taxonomy" id="1348253"/>
    <lineage>
        <taxon>Bacteria</taxon>
        <taxon>Bacillati</taxon>
        <taxon>Actinomycetota</taxon>
        <taxon>Actinomycetes</taxon>
        <taxon>Micrococcales</taxon>
        <taxon>Microbacteriaceae</taxon>
        <taxon>Microbacterium</taxon>
    </lineage>
</organism>
<dbReference type="SUPFAM" id="SSF53720">
    <property type="entry name" value="ALDH-like"/>
    <property type="match status" value="1"/>
</dbReference>
<keyword evidence="7" id="KW-1185">Reference proteome</keyword>
<dbReference type="FunFam" id="3.40.605.10:FF:000007">
    <property type="entry name" value="NAD/NADP-dependent betaine aldehyde dehydrogenase"/>
    <property type="match status" value="1"/>
</dbReference>
<dbReference type="Proteomes" id="UP000031030">
    <property type="component" value="Unassembled WGS sequence"/>
</dbReference>
<dbReference type="InterPro" id="IPR029510">
    <property type="entry name" value="Ald_DH_CS_GLU"/>
</dbReference>
<evidence type="ECO:0000313" key="6">
    <source>
        <dbReference type="EMBL" id="KHK97830.1"/>
    </source>
</evidence>
<evidence type="ECO:0000256" key="3">
    <source>
        <dbReference type="PROSITE-ProRule" id="PRU10007"/>
    </source>
</evidence>
<dbReference type="AlphaFoldDB" id="A0A0B2A474"/>
<dbReference type="GO" id="GO:0016620">
    <property type="term" value="F:oxidoreductase activity, acting on the aldehyde or oxo group of donors, NAD or NADP as acceptor"/>
    <property type="evidence" value="ECO:0007669"/>
    <property type="project" value="InterPro"/>
</dbReference>
<dbReference type="STRING" id="1348253.LK09_10135"/>
<reference evidence="6 7" key="1">
    <citation type="submission" date="2014-11" db="EMBL/GenBank/DDBJ databases">
        <title>Genome sequence of Microbacterium mangrovi MUSC 115(T).</title>
        <authorList>
            <person name="Lee L.-H."/>
        </authorList>
    </citation>
    <scope>NUCLEOTIDE SEQUENCE [LARGE SCALE GENOMIC DNA]</scope>
    <source>
        <strain evidence="6 7">MUSC 115</strain>
    </source>
</reference>
<accession>A0A0B2A474</accession>
<dbReference type="PROSITE" id="PS00687">
    <property type="entry name" value="ALDEHYDE_DEHYDR_GLU"/>
    <property type="match status" value="1"/>
</dbReference>
<dbReference type="InterPro" id="IPR016161">
    <property type="entry name" value="Ald_DH/histidinol_DH"/>
</dbReference>
<evidence type="ECO:0000256" key="1">
    <source>
        <dbReference type="ARBA" id="ARBA00009986"/>
    </source>
</evidence>
<dbReference type="InterPro" id="IPR016162">
    <property type="entry name" value="Ald_DH_N"/>
</dbReference>
<dbReference type="InterPro" id="IPR015590">
    <property type="entry name" value="Aldehyde_DH_dom"/>
</dbReference>
<dbReference type="OrthoDB" id="6882680at2"/>
<proteinExistence type="inferred from homology"/>
<sequence length="497" mass="53591">MTNLLTIRDTEITLKHTDRLFIDGQWVAPAGGTSLGVTDSTTEETFYRIAETTPSDMDRAIAAARRAFDDSPWPFLEPHQRGEYLRKIAARLRERAEEAGTYWTRQTGVTFGIAKHSIARVPALFDYYADLADSYPWVTLDNPEFAAFGAVVNEPVGVVGAIVPWNTPLSLAAYKIAPALLAGCTVVLKAPPEAPGELWILAEIAEEIGLPAGVLNVVNGHRVVSDQLVRDPRVDKIAFTGSSAVGRQIAAACGERLARYTLELGGKSAAVVLDDYDLAAAAAAISQQECSINGQVCMSLTRVIVSRHRHDELVDALASTFGSVRVGDPFDPETQIGPLALAKQQNSVLGYIEKGVAEGARLVAGGHRPAHLDRGFFVEPTVFANVDNRSTIAQEELFGPVLSVIPADNEEHAIELANDTVYGLNNAVFTNDVDRAYQVARRLRSGTVGHNGFKTDTRMGFGGFKQSGVGREGGAQGVFPYLESKTVLLDGTPTRFQ</sequence>
<feature type="active site" evidence="3">
    <location>
        <position position="263"/>
    </location>
</feature>
<evidence type="ECO:0000313" key="7">
    <source>
        <dbReference type="Proteomes" id="UP000031030"/>
    </source>
</evidence>